<dbReference type="PROSITE" id="PS50268">
    <property type="entry name" value="CADHERIN_2"/>
    <property type="match status" value="1"/>
</dbReference>
<name>A0AAD9FKN4_DISEL</name>
<evidence type="ECO:0000256" key="8">
    <source>
        <dbReference type="ARBA" id="ARBA00023180"/>
    </source>
</evidence>
<protein>
    <submittedName>
        <fullName evidence="11">Protocadherin gamma-C3</fullName>
    </submittedName>
</protein>
<dbReference type="PANTHER" id="PTHR24028">
    <property type="entry name" value="CADHERIN-87A"/>
    <property type="match status" value="1"/>
</dbReference>
<reference evidence="11" key="1">
    <citation type="submission" date="2023-04" db="EMBL/GenBank/DDBJ databases">
        <title>Chromosome-level genome of Chaenocephalus aceratus.</title>
        <authorList>
            <person name="Park H."/>
        </authorList>
    </citation>
    <scope>NUCLEOTIDE SEQUENCE</scope>
    <source>
        <strain evidence="11">DE</strain>
        <tissue evidence="11">Muscle</tissue>
    </source>
</reference>
<evidence type="ECO:0000259" key="10">
    <source>
        <dbReference type="PROSITE" id="PS50268"/>
    </source>
</evidence>
<evidence type="ECO:0000256" key="1">
    <source>
        <dbReference type="ARBA" id="ARBA00004167"/>
    </source>
</evidence>
<evidence type="ECO:0000256" key="4">
    <source>
        <dbReference type="ARBA" id="ARBA00022837"/>
    </source>
</evidence>
<dbReference type="AlphaFoldDB" id="A0AAD9FKN4"/>
<keyword evidence="6" id="KW-1133">Transmembrane helix</keyword>
<keyword evidence="5" id="KW-0130">Cell adhesion</keyword>
<dbReference type="GO" id="GO:0009653">
    <property type="term" value="P:anatomical structure morphogenesis"/>
    <property type="evidence" value="ECO:0007669"/>
    <property type="project" value="UniProtKB-ARBA"/>
</dbReference>
<feature type="domain" description="Cadherin" evidence="10">
    <location>
        <begin position="128"/>
        <end position="184"/>
    </location>
</feature>
<organism evidence="11 12">
    <name type="scientific">Dissostichus eleginoides</name>
    <name type="common">Patagonian toothfish</name>
    <name type="synonym">Dissostichus amissus</name>
    <dbReference type="NCBI Taxonomy" id="100907"/>
    <lineage>
        <taxon>Eukaryota</taxon>
        <taxon>Metazoa</taxon>
        <taxon>Chordata</taxon>
        <taxon>Craniata</taxon>
        <taxon>Vertebrata</taxon>
        <taxon>Euteleostomi</taxon>
        <taxon>Actinopterygii</taxon>
        <taxon>Neopterygii</taxon>
        <taxon>Teleostei</taxon>
        <taxon>Neoteleostei</taxon>
        <taxon>Acanthomorphata</taxon>
        <taxon>Eupercaria</taxon>
        <taxon>Perciformes</taxon>
        <taxon>Notothenioidei</taxon>
        <taxon>Nototheniidae</taxon>
        <taxon>Dissostichus</taxon>
    </lineage>
</organism>
<dbReference type="InterPro" id="IPR050174">
    <property type="entry name" value="Protocadherin/Cadherin-CA"/>
</dbReference>
<dbReference type="GO" id="GO:0005886">
    <property type="term" value="C:plasma membrane"/>
    <property type="evidence" value="ECO:0007669"/>
    <property type="project" value="InterPro"/>
</dbReference>
<accession>A0AAD9FKN4</accession>
<dbReference type="PRINTS" id="PR00205">
    <property type="entry name" value="CADHERIN"/>
</dbReference>
<keyword evidence="8" id="KW-0325">Glycoprotein</keyword>
<dbReference type="Pfam" id="PF08266">
    <property type="entry name" value="Cadherin_2"/>
    <property type="match status" value="1"/>
</dbReference>
<dbReference type="PANTHER" id="PTHR24028:SF114">
    <property type="entry name" value="PCDH2G3 PROTEIN-RELATED"/>
    <property type="match status" value="1"/>
</dbReference>
<evidence type="ECO:0000256" key="7">
    <source>
        <dbReference type="ARBA" id="ARBA00023136"/>
    </source>
</evidence>
<dbReference type="SUPFAM" id="SSF49313">
    <property type="entry name" value="Cadherin-like"/>
    <property type="match status" value="2"/>
</dbReference>
<dbReference type="PROSITE" id="PS00232">
    <property type="entry name" value="CADHERIN_1"/>
    <property type="match status" value="1"/>
</dbReference>
<keyword evidence="7" id="KW-0472">Membrane</keyword>
<dbReference type="GO" id="GO:0005509">
    <property type="term" value="F:calcium ion binding"/>
    <property type="evidence" value="ECO:0007669"/>
    <property type="project" value="UniProtKB-UniRule"/>
</dbReference>
<keyword evidence="4 9" id="KW-0106">Calcium</keyword>
<dbReference type="InterPro" id="IPR002126">
    <property type="entry name" value="Cadherin-like_dom"/>
</dbReference>
<evidence type="ECO:0000256" key="9">
    <source>
        <dbReference type="PROSITE-ProRule" id="PRU00043"/>
    </source>
</evidence>
<dbReference type="Gene3D" id="2.60.40.60">
    <property type="entry name" value="Cadherins"/>
    <property type="match status" value="2"/>
</dbReference>
<gene>
    <name evidence="11" type="ORF">KUDE01_011942</name>
</gene>
<keyword evidence="12" id="KW-1185">Reference proteome</keyword>
<evidence type="ECO:0000256" key="3">
    <source>
        <dbReference type="ARBA" id="ARBA00022737"/>
    </source>
</evidence>
<evidence type="ECO:0000256" key="6">
    <source>
        <dbReference type="ARBA" id="ARBA00022989"/>
    </source>
</evidence>
<comment type="subcellular location">
    <subcellularLocation>
        <location evidence="1">Membrane</location>
        <topology evidence="1">Single-pass membrane protein</topology>
    </subcellularLocation>
</comment>
<evidence type="ECO:0000256" key="2">
    <source>
        <dbReference type="ARBA" id="ARBA00022692"/>
    </source>
</evidence>
<dbReference type="InterPro" id="IPR020894">
    <property type="entry name" value="Cadherin_CS"/>
</dbReference>
<dbReference type="EMBL" id="JASDAP010000004">
    <property type="protein sequence ID" value="KAK1904761.1"/>
    <property type="molecule type" value="Genomic_DNA"/>
</dbReference>
<evidence type="ECO:0000313" key="12">
    <source>
        <dbReference type="Proteomes" id="UP001228049"/>
    </source>
</evidence>
<evidence type="ECO:0000256" key="5">
    <source>
        <dbReference type="ARBA" id="ARBA00022889"/>
    </source>
</evidence>
<evidence type="ECO:0000313" key="11">
    <source>
        <dbReference type="EMBL" id="KAK1904761.1"/>
    </source>
</evidence>
<sequence length="251" mass="28356">MYLLISDNLAEVPELKDISYDEKNSKLTSYLIITLVDSRLDINNTKTGFVSGWETKDFLRCGRSSALLPFIVSLHLVNGDLSYSIPEEMKRESVIGNVAKDLGLDLRTLSSRKARVDSEGTRKRYCDINLSTGDLVISERMDRESFCGKKPSCVVKADLVLENPLELHRVSIHIQDLNDNSPKFKKPLIEKEIRESAGKGNRFSIEEAHDADIGQNAVQSNLYKLGRVFFRGWETKDFLRCSRSSALLPLL</sequence>
<dbReference type="Proteomes" id="UP001228049">
    <property type="component" value="Unassembled WGS sequence"/>
</dbReference>
<keyword evidence="3" id="KW-0677">Repeat</keyword>
<proteinExistence type="predicted"/>
<comment type="caution">
    <text evidence="11">The sequence shown here is derived from an EMBL/GenBank/DDBJ whole genome shotgun (WGS) entry which is preliminary data.</text>
</comment>
<keyword evidence="2" id="KW-0812">Transmembrane</keyword>
<dbReference type="FunFam" id="2.60.40.60:FF:000006">
    <property type="entry name" value="Protocadherin alpha 2"/>
    <property type="match status" value="1"/>
</dbReference>
<dbReference type="GO" id="GO:0007156">
    <property type="term" value="P:homophilic cell adhesion via plasma membrane adhesion molecules"/>
    <property type="evidence" value="ECO:0007669"/>
    <property type="project" value="InterPro"/>
</dbReference>
<dbReference type="InterPro" id="IPR013164">
    <property type="entry name" value="Cadherin_N"/>
</dbReference>
<dbReference type="InterPro" id="IPR015919">
    <property type="entry name" value="Cadherin-like_sf"/>
</dbReference>